<evidence type="ECO:0000313" key="5">
    <source>
        <dbReference type="EMBL" id="KAK9508466.1"/>
    </source>
</evidence>
<gene>
    <name evidence="5" type="ORF">O3M35_006019</name>
</gene>
<dbReference type="InterPro" id="IPR036322">
    <property type="entry name" value="WD40_repeat_dom_sf"/>
</dbReference>
<feature type="compositionally biased region" description="Low complexity" evidence="1">
    <location>
        <begin position="1"/>
        <end position="20"/>
    </location>
</feature>
<dbReference type="Pfam" id="PF23752">
    <property type="entry name" value="Beta-prop_WDR11_2nd"/>
    <property type="match status" value="1"/>
</dbReference>
<proteinExistence type="predicted"/>
<feature type="region of interest" description="Disordered" evidence="1">
    <location>
        <begin position="1"/>
        <end position="21"/>
    </location>
</feature>
<dbReference type="InterPro" id="IPR057852">
    <property type="entry name" value="Beta-prop_WDR11_1st"/>
</dbReference>
<dbReference type="SUPFAM" id="SSF50978">
    <property type="entry name" value="WD40 repeat-like"/>
    <property type="match status" value="3"/>
</dbReference>
<dbReference type="InterPro" id="IPR015943">
    <property type="entry name" value="WD40/YVTN_repeat-like_dom_sf"/>
</dbReference>
<dbReference type="PANTHER" id="PTHR14593:SF5">
    <property type="entry name" value="WD REPEAT-CONTAINING PROTEIN 11"/>
    <property type="match status" value="1"/>
</dbReference>
<organism evidence="5 6">
    <name type="scientific">Rhynocoris fuscipes</name>
    <dbReference type="NCBI Taxonomy" id="488301"/>
    <lineage>
        <taxon>Eukaryota</taxon>
        <taxon>Metazoa</taxon>
        <taxon>Ecdysozoa</taxon>
        <taxon>Arthropoda</taxon>
        <taxon>Hexapoda</taxon>
        <taxon>Insecta</taxon>
        <taxon>Pterygota</taxon>
        <taxon>Neoptera</taxon>
        <taxon>Paraneoptera</taxon>
        <taxon>Hemiptera</taxon>
        <taxon>Heteroptera</taxon>
        <taxon>Panheteroptera</taxon>
        <taxon>Cimicomorpha</taxon>
        <taxon>Reduviidae</taxon>
        <taxon>Harpactorinae</taxon>
        <taxon>Harpactorini</taxon>
        <taxon>Rhynocoris</taxon>
    </lineage>
</organism>
<name>A0AAW1DCM1_9HEMI</name>
<keyword evidence="6" id="KW-1185">Reference proteome</keyword>
<evidence type="ECO:0008006" key="7">
    <source>
        <dbReference type="Google" id="ProtNLM"/>
    </source>
</evidence>
<dbReference type="Pfam" id="PF23753">
    <property type="entry name" value="TPR_WDR11"/>
    <property type="match status" value="1"/>
</dbReference>
<dbReference type="Pfam" id="PF23751">
    <property type="entry name" value="Beta-prop_WDR11_1st"/>
    <property type="match status" value="1"/>
</dbReference>
<dbReference type="InterPro" id="IPR057854">
    <property type="entry name" value="TPR_WDR11"/>
</dbReference>
<dbReference type="Proteomes" id="UP001461498">
    <property type="component" value="Unassembled WGS sequence"/>
</dbReference>
<dbReference type="Gene3D" id="2.130.10.10">
    <property type="entry name" value="YVTN repeat-like/Quinoprotein amine dehydrogenase"/>
    <property type="match status" value="3"/>
</dbReference>
<dbReference type="AlphaFoldDB" id="A0AAW1DCM1"/>
<evidence type="ECO:0000259" key="2">
    <source>
        <dbReference type="Pfam" id="PF23751"/>
    </source>
</evidence>
<accession>A0AAW1DCM1</accession>
<comment type="caution">
    <text evidence="5">The sequence shown here is derived from an EMBL/GenBank/DDBJ whole genome shotgun (WGS) entry which is preliminary data.</text>
</comment>
<evidence type="ECO:0000313" key="6">
    <source>
        <dbReference type="Proteomes" id="UP001461498"/>
    </source>
</evidence>
<dbReference type="EMBL" id="JAPXFL010000003">
    <property type="protein sequence ID" value="KAK9508466.1"/>
    <property type="molecule type" value="Genomic_DNA"/>
</dbReference>
<protein>
    <recommendedName>
        <fullName evidence="7">WD repeat-containing protein 11</fullName>
    </recommendedName>
</protein>
<reference evidence="5 6" key="1">
    <citation type="submission" date="2022-12" db="EMBL/GenBank/DDBJ databases">
        <title>Chromosome-level genome assembly of true bugs.</title>
        <authorList>
            <person name="Ma L."/>
            <person name="Li H."/>
        </authorList>
    </citation>
    <scope>NUCLEOTIDE SEQUENCE [LARGE SCALE GENOMIC DNA]</scope>
    <source>
        <strain evidence="5">Lab_2022b</strain>
    </source>
</reference>
<feature type="domain" description="WDR11 first beta-propeller" evidence="2">
    <location>
        <begin position="59"/>
        <end position="355"/>
    </location>
</feature>
<feature type="domain" description="WDR11 TPR" evidence="4">
    <location>
        <begin position="957"/>
        <end position="1141"/>
    </location>
</feature>
<dbReference type="InterPro" id="IPR057853">
    <property type="entry name" value="Beta-prop_WDR11_2nd"/>
</dbReference>
<dbReference type="PANTHER" id="PTHR14593">
    <property type="entry name" value="WD REPEAT-CONTAINING PROTEIN 11"/>
    <property type="match status" value="1"/>
</dbReference>
<evidence type="ECO:0000256" key="1">
    <source>
        <dbReference type="SAM" id="MobiDB-lite"/>
    </source>
</evidence>
<evidence type="ECO:0000259" key="4">
    <source>
        <dbReference type="Pfam" id="PF23753"/>
    </source>
</evidence>
<dbReference type="InterPro" id="IPR039694">
    <property type="entry name" value="WDR11"/>
</dbReference>
<feature type="domain" description="WDR11 second beta-propeller" evidence="3">
    <location>
        <begin position="490"/>
        <end position="774"/>
    </location>
</feature>
<dbReference type="GO" id="GO:0005737">
    <property type="term" value="C:cytoplasm"/>
    <property type="evidence" value="ECO:0007669"/>
    <property type="project" value="TreeGrafter"/>
</dbReference>
<evidence type="ECO:0000259" key="3">
    <source>
        <dbReference type="Pfam" id="PF23752"/>
    </source>
</evidence>
<sequence>MDQVPVEVESSDSSDNLLNPGKLTQEFTSSTSVDESDCKIPFSSQLVSPRTITGSANLLNKGAIDWGYHGLMAYGSNSTVFVVDTHNVQIIQSLDLHKSVVKKILWVSCVETRGDGSSSIQLISGDASGHVVHWDITTATALCVLQDGNKPVLGMEWVPGLENELMLAALHSPYFLVIWDVRKQTKLWKKSFTDTLLSFNFDPFNGSKIAFLCPDCILFVDDFQIGKIPSTNGRKFYISSPRMDNNTDDNLKGRDRLKRLMKGLVVGETRPKPDEAMTITECLQLTYHKSLRHHLLLLYPRDVILIDLHINQTIGIIPIERTMSPLVQVCTTRQRDVLYCLHESGSISVKIRRRNNHSIAPSPIDATPDSSNLDFGSYSSEMFVCYDHKCQSEIIRQMKGSKVLGLSVNPITEKNICLFLSSGKVVFLELESADSEETPKMSLSEIVTPFMPAKSSFRLLPSSVLNNINGNITIVKMCPPITMKNIQHFLPILGVGTSTGFLYIYNLSDGTVYKELAIHSFPVRGLEWTGLKSVITFAYGEGSKVKNEVYLTDIWTGHSIPIRTEKNLENPISILKVSPLRKFFVIVIKEGPFEMWDLHSLTLLRTMGKKFPFVVALEWSPIHSVKSMQSRKKSEELGRDGRPFIREHLVFSDTESKLYHFNVEEDGIKDGIKIPPESGVSMVTSIAFKANQIVQGDSDGSLSMWDLKARSSKHVNTNRGAIRYLRFAPGKTNLKLIILYSDGLDIANLKQNTFEKISQLKWGRENSRIVDVDWANANYPVIATEDGWIRVLDITLTKSASPIHHYQFKDVIRCPSLLPPKLLSKMHFLLCTQYWKLVPNYEVFTVKDGIPEQDLASVNAQLKLLNLGSGFADLNITEKCLRVSRALGDWYGVDLWTVAIYYLQVAAADKKAKTELNSIKNDTISMDLKRINRYPNIEPLDTCYDYLVDAYSYQKLQLERVSVHEWKRGDYKHTQNVVEKLVLLGEMDRAVQLLLETDIDNPNYYSDAIKACLVATIQKTGAAQSTIKLVATNLIANGKIWEGVQLLCLIGKGLDGCRYLVSYGMWESAVWLAKSVLPPAETLEVMIKYADQLVSKGDRFAAILILISQCQFEKALEMLYNQHQVLIASLLLMSCQHFDIDISHIL</sequence>